<feature type="binding site" evidence="15">
    <location>
        <begin position="169"/>
        <end position="172"/>
    </location>
    <ligand>
        <name>GTP</name>
        <dbReference type="ChEBI" id="CHEBI:37565"/>
        <label>1</label>
    </ligand>
</feature>
<dbReference type="Pfam" id="PF07670">
    <property type="entry name" value="Gate"/>
    <property type="match status" value="2"/>
</dbReference>
<dbReference type="InterPro" id="IPR027417">
    <property type="entry name" value="P-loop_NTPase"/>
</dbReference>
<dbReference type="InterPro" id="IPR007167">
    <property type="entry name" value="Fe-transptr_FeoA-like"/>
</dbReference>
<evidence type="ECO:0000256" key="10">
    <source>
        <dbReference type="ARBA" id="ARBA00023004"/>
    </source>
</evidence>
<dbReference type="SUPFAM" id="SSF52540">
    <property type="entry name" value="P-loop containing nucleoside triphosphate hydrolases"/>
    <property type="match status" value="1"/>
</dbReference>
<evidence type="ECO:0000259" key="18">
    <source>
        <dbReference type="PROSITE" id="PS51711"/>
    </source>
</evidence>
<dbReference type="SMART" id="SM00899">
    <property type="entry name" value="FeoA"/>
    <property type="match status" value="1"/>
</dbReference>
<feature type="domain" description="FeoB-type G" evidence="18">
    <location>
        <begin position="117"/>
        <end position="278"/>
    </location>
</feature>
<feature type="binding site" evidence="16">
    <location>
        <position position="138"/>
    </location>
    <ligand>
        <name>Mg(2+)</name>
        <dbReference type="ChEBI" id="CHEBI:18420"/>
        <label>2</label>
    </ligand>
</feature>
<dbReference type="InterPro" id="IPR050860">
    <property type="entry name" value="FeoB_GTPase"/>
</dbReference>
<dbReference type="Proteomes" id="UP000886749">
    <property type="component" value="Unassembled WGS sequence"/>
</dbReference>
<dbReference type="GO" id="GO:0015093">
    <property type="term" value="F:ferrous iron transmembrane transporter activity"/>
    <property type="evidence" value="ECO:0007669"/>
    <property type="project" value="UniProtKB-UniRule"/>
</dbReference>
<dbReference type="FunFam" id="3.40.50.300:FF:000426">
    <property type="entry name" value="Ferrous iron transport protein B"/>
    <property type="match status" value="1"/>
</dbReference>
<evidence type="ECO:0000256" key="17">
    <source>
        <dbReference type="RuleBase" id="RU362098"/>
    </source>
</evidence>
<keyword evidence="13 17" id="KW-0472">Membrane</keyword>
<evidence type="ECO:0000256" key="16">
    <source>
        <dbReference type="PIRSR" id="PIRSR603373-2"/>
    </source>
</evidence>
<feature type="transmembrane region" description="Helical" evidence="17">
    <location>
        <begin position="577"/>
        <end position="597"/>
    </location>
</feature>
<dbReference type="Gene3D" id="3.40.50.300">
    <property type="entry name" value="P-loop containing nucleotide triphosphate hydrolases"/>
    <property type="match status" value="1"/>
</dbReference>
<evidence type="ECO:0000256" key="3">
    <source>
        <dbReference type="ARBA" id="ARBA00022448"/>
    </source>
</evidence>
<accession>A0A9D1AID2</accession>
<dbReference type="InterPro" id="IPR038157">
    <property type="entry name" value="FeoA_core_dom"/>
</dbReference>
<evidence type="ECO:0000256" key="5">
    <source>
        <dbReference type="ARBA" id="ARBA00022496"/>
    </source>
</evidence>
<dbReference type="PANTHER" id="PTHR43185">
    <property type="entry name" value="FERROUS IRON TRANSPORT PROTEIN B"/>
    <property type="match status" value="1"/>
</dbReference>
<dbReference type="EMBL" id="DVGY01000014">
    <property type="protein sequence ID" value="HIR40311.1"/>
    <property type="molecule type" value="Genomic_DNA"/>
</dbReference>
<comment type="subcellular location">
    <subcellularLocation>
        <location evidence="2">Cell inner membrane</location>
        <topology evidence="2">Multi-pass membrane protein</topology>
    </subcellularLocation>
    <subcellularLocation>
        <location evidence="17">Cell membrane</location>
        <topology evidence="17">Multi-pass membrane protein</topology>
    </subcellularLocation>
</comment>
<evidence type="ECO:0000256" key="6">
    <source>
        <dbReference type="ARBA" id="ARBA00022519"/>
    </source>
</evidence>
<keyword evidence="6" id="KW-0997">Cell inner membrane</keyword>
<keyword evidence="16" id="KW-0479">Metal-binding</keyword>
<dbReference type="AlphaFoldDB" id="A0A9D1AID2"/>
<feature type="transmembrane region" description="Helical" evidence="17">
    <location>
        <begin position="511"/>
        <end position="534"/>
    </location>
</feature>
<feature type="binding site" evidence="15">
    <location>
        <begin position="229"/>
        <end position="232"/>
    </location>
    <ligand>
        <name>GTP</name>
        <dbReference type="ChEBI" id="CHEBI:37565"/>
        <label>1</label>
    </ligand>
</feature>
<dbReference type="CDD" id="cd01879">
    <property type="entry name" value="FeoB"/>
    <property type="match status" value="1"/>
</dbReference>
<name>A0A9D1AID2_9FIRM</name>
<evidence type="ECO:0000313" key="20">
    <source>
        <dbReference type="Proteomes" id="UP000886749"/>
    </source>
</evidence>
<evidence type="ECO:0000256" key="1">
    <source>
        <dbReference type="ARBA" id="ARBA00003926"/>
    </source>
</evidence>
<feature type="transmembrane region" description="Helical" evidence="17">
    <location>
        <begin position="406"/>
        <end position="431"/>
    </location>
</feature>
<feature type="transmembrane region" description="Helical" evidence="17">
    <location>
        <begin position="674"/>
        <end position="693"/>
    </location>
</feature>
<keyword evidence="10 17" id="KW-0408">Iron</keyword>
<gene>
    <name evidence="19" type="primary">feoB</name>
    <name evidence="19" type="ORF">IAB36_00570</name>
</gene>
<dbReference type="GO" id="GO:0046914">
    <property type="term" value="F:transition metal ion binding"/>
    <property type="evidence" value="ECO:0007669"/>
    <property type="project" value="InterPro"/>
</dbReference>
<evidence type="ECO:0000256" key="11">
    <source>
        <dbReference type="ARBA" id="ARBA00023065"/>
    </source>
</evidence>
<dbReference type="PANTHER" id="PTHR43185:SF1">
    <property type="entry name" value="FE(2+) TRANSPORTER FEOB"/>
    <property type="match status" value="1"/>
</dbReference>
<dbReference type="InterPro" id="IPR041069">
    <property type="entry name" value="FeoB_Cyto"/>
</dbReference>
<dbReference type="NCBIfam" id="TIGR00437">
    <property type="entry name" value="feoB"/>
    <property type="match status" value="1"/>
</dbReference>
<dbReference type="Pfam" id="PF17910">
    <property type="entry name" value="FeoB_Cyto"/>
    <property type="match status" value="1"/>
</dbReference>
<evidence type="ECO:0000313" key="19">
    <source>
        <dbReference type="EMBL" id="HIR40311.1"/>
    </source>
</evidence>
<organism evidence="19 20">
    <name type="scientific">Candidatus Egerieicola pullicola</name>
    <dbReference type="NCBI Taxonomy" id="2840775"/>
    <lineage>
        <taxon>Bacteria</taxon>
        <taxon>Bacillati</taxon>
        <taxon>Bacillota</taxon>
        <taxon>Clostridia</taxon>
        <taxon>Eubacteriales</taxon>
        <taxon>Oscillospiraceae</taxon>
        <taxon>Oscillospiraceae incertae sedis</taxon>
        <taxon>Candidatus Egerieicola</taxon>
    </lineage>
</organism>
<keyword evidence="5 17" id="KW-0410">Iron transport</keyword>
<reference evidence="19" key="1">
    <citation type="submission" date="2020-10" db="EMBL/GenBank/DDBJ databases">
        <authorList>
            <person name="Gilroy R."/>
        </authorList>
    </citation>
    <scope>NUCLEOTIDE SEQUENCE</scope>
    <source>
        <strain evidence="19">CHK184-25365</strain>
    </source>
</reference>
<dbReference type="InterPro" id="IPR003373">
    <property type="entry name" value="Fe2_transport_prot-B"/>
</dbReference>
<dbReference type="InterPro" id="IPR011640">
    <property type="entry name" value="Fe2_transport_prot_B_C"/>
</dbReference>
<feature type="transmembrane region" description="Helical" evidence="17">
    <location>
        <begin position="731"/>
        <end position="750"/>
    </location>
</feature>
<dbReference type="Gene3D" id="1.10.287.1770">
    <property type="match status" value="1"/>
</dbReference>
<keyword evidence="16" id="KW-0460">Magnesium</keyword>
<feature type="binding site" evidence="15">
    <location>
        <begin position="124"/>
        <end position="131"/>
    </location>
    <ligand>
        <name>GTP</name>
        <dbReference type="ChEBI" id="CHEBI:37565"/>
        <label>1</label>
    </ligand>
</feature>
<keyword evidence="3 17" id="KW-0813">Transport</keyword>
<dbReference type="GO" id="GO:0005525">
    <property type="term" value="F:GTP binding"/>
    <property type="evidence" value="ECO:0007669"/>
    <property type="project" value="UniProtKB-KW"/>
</dbReference>
<feature type="binding site" evidence="16">
    <location>
        <position position="139"/>
    </location>
    <ligand>
        <name>Mg(2+)</name>
        <dbReference type="ChEBI" id="CHEBI:18420"/>
        <label>2</label>
    </ligand>
</feature>
<evidence type="ECO:0000256" key="12">
    <source>
        <dbReference type="ARBA" id="ARBA00023134"/>
    </source>
</evidence>
<feature type="binding site" evidence="15">
    <location>
        <begin position="258"/>
        <end position="260"/>
    </location>
    <ligand>
        <name>GTP</name>
        <dbReference type="ChEBI" id="CHEBI:37565"/>
        <label>1</label>
    </ligand>
</feature>
<evidence type="ECO:0000256" key="4">
    <source>
        <dbReference type="ARBA" id="ARBA00022475"/>
    </source>
</evidence>
<keyword evidence="4" id="KW-1003">Cell membrane</keyword>
<evidence type="ECO:0000256" key="7">
    <source>
        <dbReference type="ARBA" id="ARBA00022692"/>
    </source>
</evidence>
<comment type="function">
    <text evidence="1 17">Probable transporter of a GTP-driven Fe(2+) uptake system.</text>
</comment>
<dbReference type="Pfam" id="PF02421">
    <property type="entry name" value="FeoB_N"/>
    <property type="match status" value="1"/>
</dbReference>
<evidence type="ECO:0000256" key="2">
    <source>
        <dbReference type="ARBA" id="ARBA00004429"/>
    </source>
</evidence>
<dbReference type="SUPFAM" id="SSF50037">
    <property type="entry name" value="C-terminal domain of transcriptional repressors"/>
    <property type="match status" value="1"/>
</dbReference>
<reference evidence="19" key="2">
    <citation type="journal article" date="2021" name="PeerJ">
        <title>Extensive microbial diversity within the chicken gut microbiome revealed by metagenomics and culture.</title>
        <authorList>
            <person name="Gilroy R."/>
            <person name="Ravi A."/>
            <person name="Getino M."/>
            <person name="Pursley I."/>
            <person name="Horton D.L."/>
            <person name="Alikhan N.F."/>
            <person name="Baker D."/>
            <person name="Gharbi K."/>
            <person name="Hall N."/>
            <person name="Watson M."/>
            <person name="Adriaenssens E.M."/>
            <person name="Foster-Nyarko E."/>
            <person name="Jarju S."/>
            <person name="Secka A."/>
            <person name="Antonio M."/>
            <person name="Oren A."/>
            <person name="Chaudhuri R.R."/>
            <person name="La Ragione R."/>
            <person name="Hildebrand F."/>
            <person name="Pallen M.J."/>
        </authorList>
    </citation>
    <scope>NUCLEOTIDE SEQUENCE</scope>
    <source>
        <strain evidence="19">CHK184-25365</strain>
    </source>
</reference>
<feature type="transmembrane region" description="Helical" evidence="17">
    <location>
        <begin position="705"/>
        <end position="725"/>
    </location>
</feature>
<keyword evidence="12 15" id="KW-0342">GTP-binding</keyword>
<dbReference type="PROSITE" id="PS51711">
    <property type="entry name" value="G_FEOB"/>
    <property type="match status" value="1"/>
</dbReference>
<evidence type="ECO:0000256" key="14">
    <source>
        <dbReference type="NCBIfam" id="TIGR00437"/>
    </source>
</evidence>
<dbReference type="InterPro" id="IPR008988">
    <property type="entry name" value="Transcriptional_repressor_C"/>
</dbReference>
<proteinExistence type="inferred from homology"/>
<feature type="transmembrane region" description="Helical" evidence="17">
    <location>
        <begin position="467"/>
        <end position="491"/>
    </location>
</feature>
<evidence type="ECO:0000256" key="13">
    <source>
        <dbReference type="ARBA" id="ARBA00023136"/>
    </source>
</evidence>
<dbReference type="GO" id="GO:0005886">
    <property type="term" value="C:plasma membrane"/>
    <property type="evidence" value="ECO:0007669"/>
    <property type="project" value="UniProtKB-SubCell"/>
</dbReference>
<feature type="binding site" evidence="16">
    <location>
        <position position="135"/>
    </location>
    <ligand>
        <name>Mg(2+)</name>
        <dbReference type="ChEBI" id="CHEBI:18420"/>
        <label>2</label>
    </ligand>
</feature>
<keyword evidence="9 17" id="KW-1133">Transmembrane helix</keyword>
<dbReference type="Pfam" id="PF07664">
    <property type="entry name" value="FeoB_C"/>
    <property type="match status" value="1"/>
</dbReference>
<feature type="transmembrane region" description="Helical" evidence="17">
    <location>
        <begin position="546"/>
        <end position="571"/>
    </location>
</feature>
<evidence type="ECO:0000256" key="8">
    <source>
        <dbReference type="ARBA" id="ARBA00022741"/>
    </source>
</evidence>
<keyword evidence="7 17" id="KW-0812">Transmembrane</keyword>
<comment type="caution">
    <text evidence="19">The sequence shown here is derived from an EMBL/GenBank/DDBJ whole genome shotgun (WGS) entry which is preliminary data.</text>
</comment>
<evidence type="ECO:0000256" key="15">
    <source>
        <dbReference type="PIRSR" id="PIRSR603373-1"/>
    </source>
</evidence>
<sequence>MTTLADLKVGMEGYIEQVQCKEIPLRKHILDMGLTPGTEVTLIKTAPMGDPLELRVRGYELTLRKEDASYILLRDTHPSHQPKPVIQKAKEVAHPHTGEMGIYHVKVKGAQIPEGETITFGLAGNQNCGKTTLFNQLTGSNQHVGNFPGVTVDRKDGSIIGHPDTVITDLPGIYSMSPYSDEEIVTRNFFLQNRPKGIINIVDATNMERNLYLTMQLMELNIPMVLALNMMDEVRENGGTVLVNRMEEILGIPVVPISAAKKEGIEELVEHAIHVARYRERPGRMDFCDENGADGGAVHRCLHAVRHLIQDHAKKYHIPVQFAAAKIVENDQMILEQLHLDQNEQDMLEHMIVQMEHESGKDRQAAMADMRYAFIEKVCAQTVVKPQESKAHTRSRKLDQILTGKWTAIPVFVLIMGLVFYLTFGLIGSFLSDLLDMGIGWLTDQVDGALTLWGVNQVVHSLVIDGIFAGVGTVLSFLPIIVVLFFFLSVLEDTGYMARVAFVMDKLLRKIGLSGRSIVPMLIGFGCSVPAIMATRTLSSQRDRKMTILLTPFMSCSAKLPIYALFTAAFFPDYGALVMIGLYLGGIVIGVLFALLLKKTAFQGEPIPFVMELPNYRFPSAKSVGRLIYDKAKDFVTRAFTIIFVATVIIWFLQTFDYQFNVVTDQGDSLLAMIGGWIAPIFAPLGLGSWMVSTALISGFAAKENVVSTLTVLLGGSTAALSHLFTPFTAIVFLTFTLLYTPCVAAITSVRRELGGKWAAGVCVTQCVVAWIVAFLVHTLGILCGWV</sequence>
<protein>
    <recommendedName>
        <fullName evidence="14 17">Ferrous iron transport protein B</fullName>
    </recommendedName>
</protein>
<dbReference type="InterPro" id="IPR030389">
    <property type="entry name" value="G_FEOB_dom"/>
</dbReference>
<dbReference type="Gene3D" id="2.30.30.90">
    <property type="match status" value="1"/>
</dbReference>
<dbReference type="Pfam" id="PF04023">
    <property type="entry name" value="FeoA"/>
    <property type="match status" value="1"/>
</dbReference>
<feature type="binding site" evidence="15">
    <location>
        <begin position="149"/>
        <end position="153"/>
    </location>
    <ligand>
        <name>GTP</name>
        <dbReference type="ChEBI" id="CHEBI:37565"/>
        <label>1</label>
    </ligand>
</feature>
<comment type="similarity">
    <text evidence="17">Belongs to the TRAFAC class TrmE-Era-EngA-EngB-Septin-like GTPase superfamily. FeoB GTPase (TC 9.A.8) family.</text>
</comment>
<dbReference type="InterPro" id="IPR011642">
    <property type="entry name" value="Gate_dom"/>
</dbReference>
<evidence type="ECO:0000256" key="9">
    <source>
        <dbReference type="ARBA" id="ARBA00022989"/>
    </source>
</evidence>
<feature type="transmembrane region" description="Helical" evidence="17">
    <location>
        <begin position="635"/>
        <end position="654"/>
    </location>
</feature>
<feature type="transmembrane region" description="Helical" evidence="17">
    <location>
        <begin position="762"/>
        <end position="783"/>
    </location>
</feature>
<keyword evidence="11" id="KW-0406">Ion transport</keyword>
<keyword evidence="8 15" id="KW-0547">Nucleotide-binding</keyword>